<comment type="subunit">
    <text evidence="4 9">Heteromultimer composed of HisG and HisZ subunits.</text>
</comment>
<keyword evidence="7 9" id="KW-0368">Histidine biosynthesis</keyword>
<reference evidence="12" key="1">
    <citation type="journal article" date="2019" name="Int. J. Syst. Evol. Microbiol.">
        <title>The Global Catalogue of Microorganisms (GCM) 10K type strain sequencing project: providing services to taxonomists for standard genome sequencing and annotation.</title>
        <authorList>
            <consortium name="The Broad Institute Genomics Platform"/>
            <consortium name="The Broad Institute Genome Sequencing Center for Infectious Disease"/>
            <person name="Wu L."/>
            <person name="Ma J."/>
        </authorList>
    </citation>
    <scope>NUCLEOTIDE SEQUENCE [LARGE SCALE GENOMIC DNA]</scope>
    <source>
        <strain evidence="12">CGMCC 1.8859</strain>
    </source>
</reference>
<organism evidence="11 12">
    <name type="scientific">Silvimonas iriomotensis</name>
    <dbReference type="NCBI Taxonomy" id="449662"/>
    <lineage>
        <taxon>Bacteria</taxon>
        <taxon>Pseudomonadati</taxon>
        <taxon>Pseudomonadota</taxon>
        <taxon>Betaproteobacteria</taxon>
        <taxon>Neisseriales</taxon>
        <taxon>Chitinibacteraceae</taxon>
        <taxon>Silvimonas</taxon>
    </lineage>
</organism>
<keyword evidence="6 9" id="KW-0963">Cytoplasm</keyword>
<comment type="caution">
    <text evidence="11">The sequence shown here is derived from an EMBL/GenBank/DDBJ whole genome shotgun (WGS) entry which is preliminary data.</text>
</comment>
<gene>
    <name evidence="9 11" type="primary">hisZ</name>
    <name evidence="11" type="ORF">GCM10010970_10920</name>
</gene>
<comment type="function">
    <text evidence="8 9">Required for the first step of histidine biosynthesis. May allow the feedback regulation of ATP phosphoribosyltransferase activity by histidine.</text>
</comment>
<evidence type="ECO:0000256" key="9">
    <source>
        <dbReference type="HAMAP-Rule" id="MF_00125"/>
    </source>
</evidence>
<name>A0ABQ2P6Q1_9NEIS</name>
<evidence type="ECO:0000256" key="8">
    <source>
        <dbReference type="ARBA" id="ARBA00025246"/>
    </source>
</evidence>
<comment type="pathway">
    <text evidence="2 9">Amino-acid biosynthesis; L-histidine biosynthesis; L-histidine from 5-phospho-alpha-D-ribose 1-diphosphate: step 1/9.</text>
</comment>
<protein>
    <recommendedName>
        <fullName evidence="5 9">ATP phosphoribosyltransferase regulatory subunit</fullName>
    </recommendedName>
</protein>
<evidence type="ECO:0000313" key="11">
    <source>
        <dbReference type="EMBL" id="GGP19500.1"/>
    </source>
</evidence>
<dbReference type="NCBIfam" id="NF009086">
    <property type="entry name" value="PRK12421.1"/>
    <property type="match status" value="1"/>
</dbReference>
<evidence type="ECO:0000313" key="12">
    <source>
        <dbReference type="Proteomes" id="UP000637267"/>
    </source>
</evidence>
<dbReference type="GO" id="GO:0016757">
    <property type="term" value="F:glycosyltransferase activity"/>
    <property type="evidence" value="ECO:0007669"/>
    <property type="project" value="UniProtKB-KW"/>
</dbReference>
<dbReference type="PANTHER" id="PTHR43707:SF1">
    <property type="entry name" value="HISTIDINE--TRNA LIGASE, MITOCHONDRIAL-RELATED"/>
    <property type="match status" value="1"/>
</dbReference>
<dbReference type="InterPro" id="IPR041715">
    <property type="entry name" value="HisRS-like_core"/>
</dbReference>
<sequence length="381" mass="41444">MRNWILPEYISDVLPREARQIEAMRRGLLDLFSRYGYELVMPPLVEYVESLFLQDDPALDLKTFKLVDEMTGRQMGLRADITPQVARIDAHILNRQGVARLCYSGSVVSTRPDGILSTREPRQIGAEIYGCADVAADVEVIELMFESLAFAGLKTARLDVGHIGLFHALADAAGLKGDLRDQTFLALQQKDLPTLRELSATLDVELAAGLQALPTLYGGYDVLARARAALPALPGVTAALAALETLFAALKARGIAVRFDLAEVRSSDYHTGLVFAAYADGFANAVARGGRYDSVGERFGRSRPATGFSLDMRELSRLPFPEQGAAILAPAGDDAELIAAVRRLRDAGETVIVDLGVKPEEVAVNRRLVLKDGQWQVVPLV</sequence>
<proteinExistence type="inferred from homology"/>
<dbReference type="EMBL" id="BMLX01000001">
    <property type="protein sequence ID" value="GGP19500.1"/>
    <property type="molecule type" value="Genomic_DNA"/>
</dbReference>
<dbReference type="Gene3D" id="3.30.930.10">
    <property type="entry name" value="Bira Bifunctional Protein, Domain 2"/>
    <property type="match status" value="1"/>
</dbReference>
<dbReference type="SUPFAM" id="SSF55681">
    <property type="entry name" value="Class II aaRS and biotin synthetases"/>
    <property type="match status" value="1"/>
</dbReference>
<dbReference type="PANTHER" id="PTHR43707">
    <property type="entry name" value="HISTIDYL-TRNA SYNTHETASE"/>
    <property type="match status" value="1"/>
</dbReference>
<dbReference type="InterPro" id="IPR004516">
    <property type="entry name" value="HisRS/HisZ"/>
</dbReference>
<keyword evidence="12" id="KW-1185">Reference proteome</keyword>
<dbReference type="NCBIfam" id="NF008935">
    <property type="entry name" value="PRK12292.1-1"/>
    <property type="match status" value="1"/>
</dbReference>
<evidence type="ECO:0000259" key="10">
    <source>
        <dbReference type="Pfam" id="PF13393"/>
    </source>
</evidence>
<dbReference type="InterPro" id="IPR045864">
    <property type="entry name" value="aa-tRNA-synth_II/BPL/LPL"/>
</dbReference>
<evidence type="ECO:0000256" key="1">
    <source>
        <dbReference type="ARBA" id="ARBA00004496"/>
    </source>
</evidence>
<dbReference type="Pfam" id="PF13393">
    <property type="entry name" value="tRNA-synt_His"/>
    <property type="match status" value="1"/>
</dbReference>
<evidence type="ECO:0000256" key="2">
    <source>
        <dbReference type="ARBA" id="ARBA00004667"/>
    </source>
</evidence>
<dbReference type="CDD" id="cd00773">
    <property type="entry name" value="HisRS-like_core"/>
    <property type="match status" value="1"/>
</dbReference>
<feature type="domain" description="Class II Histidinyl-tRNA synthetase (HisRS)-like catalytic core" evidence="10">
    <location>
        <begin position="9"/>
        <end position="315"/>
    </location>
</feature>
<dbReference type="HAMAP" id="MF_00125">
    <property type="entry name" value="HisZ"/>
    <property type="match status" value="1"/>
</dbReference>
<evidence type="ECO:0000256" key="6">
    <source>
        <dbReference type="ARBA" id="ARBA00022490"/>
    </source>
</evidence>
<comment type="similarity">
    <text evidence="3 9">Belongs to the class-II aminoacyl-tRNA synthetase family. HisZ subfamily.</text>
</comment>
<evidence type="ECO:0000256" key="4">
    <source>
        <dbReference type="ARBA" id="ARBA00011496"/>
    </source>
</evidence>
<dbReference type="InterPro" id="IPR004517">
    <property type="entry name" value="HisZ"/>
</dbReference>
<accession>A0ABQ2P6Q1</accession>
<keyword evidence="9" id="KW-0028">Amino-acid biosynthesis</keyword>
<dbReference type="PIRSF" id="PIRSF001549">
    <property type="entry name" value="His-tRNA_synth"/>
    <property type="match status" value="1"/>
</dbReference>
<keyword evidence="11" id="KW-0328">Glycosyltransferase</keyword>
<keyword evidence="11" id="KW-0808">Transferase</keyword>
<evidence type="ECO:0000256" key="7">
    <source>
        <dbReference type="ARBA" id="ARBA00023102"/>
    </source>
</evidence>
<dbReference type="Proteomes" id="UP000637267">
    <property type="component" value="Unassembled WGS sequence"/>
</dbReference>
<dbReference type="NCBIfam" id="TIGR00443">
    <property type="entry name" value="hisZ_biosyn_reg"/>
    <property type="match status" value="1"/>
</dbReference>
<dbReference type="RefSeq" id="WP_188703105.1">
    <property type="nucleotide sequence ID" value="NZ_BMLX01000001.1"/>
</dbReference>
<evidence type="ECO:0000256" key="3">
    <source>
        <dbReference type="ARBA" id="ARBA00005539"/>
    </source>
</evidence>
<comment type="subcellular location">
    <subcellularLocation>
        <location evidence="1 9">Cytoplasm</location>
    </subcellularLocation>
</comment>
<evidence type="ECO:0000256" key="5">
    <source>
        <dbReference type="ARBA" id="ARBA00020397"/>
    </source>
</evidence>
<comment type="miscellaneous">
    <text evidence="9">This function is generally fulfilled by the C-terminal part of HisG, which is missing in some bacteria such as this one.</text>
</comment>